<name>A0AAJ1X719_9RHOB</name>
<dbReference type="AlphaFoldDB" id="A0AAJ1X719"/>
<keyword evidence="2" id="KW-1185">Reference proteome</keyword>
<accession>A0AAJ1X719</accession>
<dbReference type="Gene3D" id="2.30.110.10">
    <property type="entry name" value="Electron Transport, Fmn-binding Protein, Chain A"/>
    <property type="match status" value="1"/>
</dbReference>
<evidence type="ECO:0000313" key="2">
    <source>
        <dbReference type="Proteomes" id="UP001227162"/>
    </source>
</evidence>
<sequence length="229" mass="25365">MVGVLAGRRRIIREAALHTNPAFRPNSTDESFALAREIGFGMLAVSADGAAPLLSHVPFLIGNDSKTAQLHLTRSNPIARACDTVMPARIAVQGPHSYISPDWYGLEDQVPTWNYLAIHLTGTLVALPDETLPDMLAQLSHHFEERLAPKPEWGIDKMPEEVFTRMLRQIRSFQFRIDSVDATWKLSQNKPEGARQSAADHVAAYGIGQETRILAALMRKPPQGPDRQA</sequence>
<comment type="caution">
    <text evidence="1">The sequence shown here is derived from an EMBL/GenBank/DDBJ whole genome shotgun (WGS) entry which is preliminary data.</text>
</comment>
<dbReference type="RefSeq" id="WP_317625692.1">
    <property type="nucleotide sequence ID" value="NZ_JANFFA010000002.1"/>
</dbReference>
<organism evidence="1 2">
    <name type="scientific">Rhodalgimonas zhirmunskyi</name>
    <dbReference type="NCBI Taxonomy" id="2964767"/>
    <lineage>
        <taxon>Bacteria</taxon>
        <taxon>Pseudomonadati</taxon>
        <taxon>Pseudomonadota</taxon>
        <taxon>Alphaproteobacteria</taxon>
        <taxon>Rhodobacterales</taxon>
        <taxon>Roseobacteraceae</taxon>
        <taxon>Rhodalgimonas</taxon>
    </lineage>
</organism>
<gene>
    <name evidence="1" type="ORF">NOI20_08125</name>
</gene>
<dbReference type="InterPro" id="IPR012349">
    <property type="entry name" value="Split_barrel_FMN-bd"/>
</dbReference>
<dbReference type="Proteomes" id="UP001227162">
    <property type="component" value="Unassembled WGS sequence"/>
</dbReference>
<evidence type="ECO:0000313" key="1">
    <source>
        <dbReference type="EMBL" id="MDQ2094072.1"/>
    </source>
</evidence>
<dbReference type="EMBL" id="JANFFA010000002">
    <property type="protein sequence ID" value="MDQ2094072.1"/>
    <property type="molecule type" value="Genomic_DNA"/>
</dbReference>
<dbReference type="Pfam" id="PF04299">
    <property type="entry name" value="FMN_bind_2"/>
    <property type="match status" value="1"/>
</dbReference>
<protein>
    <submittedName>
        <fullName evidence="1">FMN-binding negative transcriptional regulator</fullName>
    </submittedName>
</protein>
<dbReference type="PANTHER" id="PTHR35802">
    <property type="entry name" value="PROTEASE SYNTHASE AND SPORULATION PROTEIN PAI 2"/>
    <property type="match status" value="1"/>
</dbReference>
<reference evidence="1" key="2">
    <citation type="submission" date="2023-04" db="EMBL/GenBank/DDBJ databases">
        <title>'Rhodoalgimonas zhirmunskyi' gen. nov., isolated from a red alga.</title>
        <authorList>
            <person name="Nedashkovskaya O.I."/>
            <person name="Otstavnykh N.Y."/>
            <person name="Bystritskaya E.P."/>
            <person name="Balabanova L.A."/>
            <person name="Isaeva M.P."/>
        </authorList>
    </citation>
    <scope>NUCLEOTIDE SEQUENCE</scope>
    <source>
        <strain evidence="1">10Alg 79</strain>
    </source>
</reference>
<dbReference type="PIRSF" id="PIRSF010372">
    <property type="entry name" value="PaiB"/>
    <property type="match status" value="1"/>
</dbReference>
<dbReference type="SUPFAM" id="SSF50475">
    <property type="entry name" value="FMN-binding split barrel"/>
    <property type="match status" value="1"/>
</dbReference>
<proteinExistence type="predicted"/>
<dbReference type="InterPro" id="IPR007396">
    <property type="entry name" value="TR_PAI2-type"/>
</dbReference>
<dbReference type="PANTHER" id="PTHR35802:SF1">
    <property type="entry name" value="PROTEASE SYNTHASE AND SPORULATION PROTEIN PAI 2"/>
    <property type="match status" value="1"/>
</dbReference>
<reference evidence="1" key="1">
    <citation type="submission" date="2022-07" db="EMBL/GenBank/DDBJ databases">
        <authorList>
            <person name="Otstavnykh N."/>
            <person name="Isaeva M."/>
            <person name="Bystritskaya E."/>
        </authorList>
    </citation>
    <scope>NUCLEOTIDE SEQUENCE</scope>
    <source>
        <strain evidence="1">10Alg 79</strain>
    </source>
</reference>